<evidence type="ECO:0000256" key="1">
    <source>
        <dbReference type="SAM" id="MobiDB-lite"/>
    </source>
</evidence>
<proteinExistence type="predicted"/>
<accession>A0ABN2HJ54</accession>
<dbReference type="Proteomes" id="UP001499947">
    <property type="component" value="Unassembled WGS sequence"/>
</dbReference>
<feature type="region of interest" description="Disordered" evidence="1">
    <location>
        <begin position="1"/>
        <end position="23"/>
    </location>
</feature>
<reference evidence="2 3" key="1">
    <citation type="journal article" date="2019" name="Int. J. Syst. Evol. Microbiol.">
        <title>The Global Catalogue of Microorganisms (GCM) 10K type strain sequencing project: providing services to taxonomists for standard genome sequencing and annotation.</title>
        <authorList>
            <consortium name="The Broad Institute Genomics Platform"/>
            <consortium name="The Broad Institute Genome Sequencing Center for Infectious Disease"/>
            <person name="Wu L."/>
            <person name="Ma J."/>
        </authorList>
    </citation>
    <scope>NUCLEOTIDE SEQUENCE [LARGE SCALE GENOMIC DNA]</scope>
    <source>
        <strain evidence="2 3">JCM 13244</strain>
    </source>
</reference>
<evidence type="ECO:0000313" key="3">
    <source>
        <dbReference type="Proteomes" id="UP001499947"/>
    </source>
</evidence>
<evidence type="ECO:0000313" key="2">
    <source>
        <dbReference type="EMBL" id="GAA1688853.1"/>
    </source>
</evidence>
<name>A0ABN2HJ54_9ACTN</name>
<keyword evidence="3" id="KW-1185">Reference proteome</keyword>
<gene>
    <name evidence="2" type="ORF">GCM10009680_30440</name>
</gene>
<protein>
    <recommendedName>
        <fullName evidence="4">Secreted protein</fullName>
    </recommendedName>
</protein>
<sequence>MVFSGPLLAGAAPGTTSPRAGRSRAVRVMTCGPGTRGGFCDHSVSNREGNLSAIRLVMYVQSTAIPRPTATALHMRIAPRGYVRTQKRSS</sequence>
<comment type="caution">
    <text evidence="2">The sequence shown here is derived from an EMBL/GenBank/DDBJ whole genome shotgun (WGS) entry which is preliminary data.</text>
</comment>
<organism evidence="2 3">
    <name type="scientific">Streptomyces yatensis</name>
    <dbReference type="NCBI Taxonomy" id="155177"/>
    <lineage>
        <taxon>Bacteria</taxon>
        <taxon>Bacillati</taxon>
        <taxon>Actinomycetota</taxon>
        <taxon>Actinomycetes</taxon>
        <taxon>Kitasatosporales</taxon>
        <taxon>Streptomycetaceae</taxon>
        <taxon>Streptomyces</taxon>
        <taxon>Streptomyces violaceusniger group</taxon>
    </lineage>
</organism>
<evidence type="ECO:0008006" key="4">
    <source>
        <dbReference type="Google" id="ProtNLM"/>
    </source>
</evidence>
<dbReference type="EMBL" id="BAAALR010000041">
    <property type="protein sequence ID" value="GAA1688853.1"/>
    <property type="molecule type" value="Genomic_DNA"/>
</dbReference>